<dbReference type="Pfam" id="PF02602">
    <property type="entry name" value="HEM4"/>
    <property type="match status" value="1"/>
</dbReference>
<sequence>MTPARPRAVLVARSPERGAGLATGLRDAGLEVVVAPVIERAPVADPAPLDDAVRGLAHGAYAWAVVTSVNAVDALAGAAARTGTDLAAAPVRWAAVGPATSRALDDAGVTTDLVPDGDATAAGLVATFPDPGSPDATPRVLLPLGDLARPTLQDGLAGRGWAPHVVTAYRTVHHELPADVAARARSGGFDLVVVSSGSVAREIAAQAGTGTPVVAIGAPSAAAARDAGLRVAAVAAQPTDDALADAVAASLGLPPHDLAADPTATAPPSTKEHP</sequence>
<dbReference type="InterPro" id="IPR036108">
    <property type="entry name" value="4pyrrol_syn_uPrphyn_synt_sf"/>
</dbReference>
<proteinExistence type="inferred from homology"/>
<feature type="compositionally biased region" description="Low complexity" evidence="10">
    <location>
        <begin position="253"/>
        <end position="268"/>
    </location>
</feature>
<keyword evidence="13" id="KW-1185">Reference proteome</keyword>
<accession>A0ABT0J6J0</accession>
<organism evidence="12 13">
    <name type="scientific">Isoptericola peretonis</name>
    <dbReference type="NCBI Taxonomy" id="2918523"/>
    <lineage>
        <taxon>Bacteria</taxon>
        <taxon>Bacillati</taxon>
        <taxon>Actinomycetota</taxon>
        <taxon>Actinomycetes</taxon>
        <taxon>Micrococcales</taxon>
        <taxon>Promicromonosporaceae</taxon>
        <taxon>Isoptericola</taxon>
    </lineage>
</organism>
<evidence type="ECO:0000256" key="5">
    <source>
        <dbReference type="ARBA" id="ARBA00023244"/>
    </source>
</evidence>
<dbReference type="PANTHER" id="PTHR38042:SF1">
    <property type="entry name" value="UROPORPHYRINOGEN-III SYNTHASE, CHLOROPLASTIC"/>
    <property type="match status" value="1"/>
</dbReference>
<feature type="region of interest" description="Disordered" evidence="10">
    <location>
        <begin position="253"/>
        <end position="274"/>
    </location>
</feature>
<dbReference type="PANTHER" id="PTHR38042">
    <property type="entry name" value="UROPORPHYRINOGEN-III SYNTHASE, CHLOROPLASTIC"/>
    <property type="match status" value="1"/>
</dbReference>
<evidence type="ECO:0000256" key="10">
    <source>
        <dbReference type="SAM" id="MobiDB-lite"/>
    </source>
</evidence>
<reference evidence="12 13" key="1">
    <citation type="submission" date="2022-02" db="EMBL/GenBank/DDBJ databases">
        <title>The car tank lid bacteriome: a reservoir of bacteria with potential in bioremediation of fuel.</title>
        <authorList>
            <person name="Vidal-Verdu A."/>
            <person name="Gomez-Martinez D."/>
            <person name="Latorre-Perez A."/>
            <person name="Pereto J."/>
            <person name="Porcar M."/>
        </authorList>
    </citation>
    <scope>NUCLEOTIDE SEQUENCE [LARGE SCALE GENOMIC DNA]</scope>
    <source>
        <strain evidence="12 13">4D.3</strain>
    </source>
</reference>
<comment type="function">
    <text evidence="6 9">Catalyzes cyclization of the linear tetrapyrrole, hydroxymethylbilane, to the macrocyclic uroporphyrinogen III.</text>
</comment>
<evidence type="ECO:0000256" key="1">
    <source>
        <dbReference type="ARBA" id="ARBA00004772"/>
    </source>
</evidence>
<name>A0ABT0J6J0_9MICO</name>
<evidence type="ECO:0000256" key="6">
    <source>
        <dbReference type="ARBA" id="ARBA00037589"/>
    </source>
</evidence>
<evidence type="ECO:0000313" key="12">
    <source>
        <dbReference type="EMBL" id="MCK9795105.1"/>
    </source>
</evidence>
<evidence type="ECO:0000256" key="3">
    <source>
        <dbReference type="ARBA" id="ARBA00013109"/>
    </source>
</evidence>
<protein>
    <recommendedName>
        <fullName evidence="7 9">Uroporphyrinogen-III synthase</fullName>
        <ecNumber evidence="3 9">4.2.1.75</ecNumber>
    </recommendedName>
</protein>
<dbReference type="SUPFAM" id="SSF69618">
    <property type="entry name" value="HemD-like"/>
    <property type="match status" value="1"/>
</dbReference>
<evidence type="ECO:0000256" key="8">
    <source>
        <dbReference type="ARBA" id="ARBA00048617"/>
    </source>
</evidence>
<dbReference type="EMBL" id="JALQCY010000005">
    <property type="protein sequence ID" value="MCK9795105.1"/>
    <property type="molecule type" value="Genomic_DNA"/>
</dbReference>
<dbReference type="Proteomes" id="UP001651050">
    <property type="component" value="Unassembled WGS sequence"/>
</dbReference>
<keyword evidence="4 9" id="KW-0456">Lyase</keyword>
<evidence type="ECO:0000256" key="7">
    <source>
        <dbReference type="ARBA" id="ARBA00040167"/>
    </source>
</evidence>
<comment type="similarity">
    <text evidence="2 9">Belongs to the uroporphyrinogen-III synthase family.</text>
</comment>
<dbReference type="EC" id="4.2.1.75" evidence="3 9"/>
<comment type="catalytic activity">
    <reaction evidence="8 9">
        <text>hydroxymethylbilane = uroporphyrinogen III + H2O</text>
        <dbReference type="Rhea" id="RHEA:18965"/>
        <dbReference type="ChEBI" id="CHEBI:15377"/>
        <dbReference type="ChEBI" id="CHEBI:57308"/>
        <dbReference type="ChEBI" id="CHEBI:57845"/>
        <dbReference type="EC" id="4.2.1.75"/>
    </reaction>
</comment>
<feature type="domain" description="Tetrapyrrole biosynthesis uroporphyrinogen III synthase" evidence="11">
    <location>
        <begin position="21"/>
        <end position="244"/>
    </location>
</feature>
<evidence type="ECO:0000313" key="13">
    <source>
        <dbReference type="Proteomes" id="UP001651050"/>
    </source>
</evidence>
<evidence type="ECO:0000256" key="4">
    <source>
        <dbReference type="ARBA" id="ARBA00023239"/>
    </source>
</evidence>
<dbReference type="RefSeq" id="WP_416344966.1">
    <property type="nucleotide sequence ID" value="NZ_JALQCY010000005.1"/>
</dbReference>
<keyword evidence="5 9" id="KW-0627">Porphyrin biosynthesis</keyword>
<dbReference type="Gene3D" id="3.40.50.10090">
    <property type="match status" value="2"/>
</dbReference>
<comment type="caution">
    <text evidence="12">The sequence shown here is derived from an EMBL/GenBank/DDBJ whole genome shotgun (WGS) entry which is preliminary data.</text>
</comment>
<dbReference type="InterPro" id="IPR003754">
    <property type="entry name" value="4pyrrol_synth_uPrphyn_synth"/>
</dbReference>
<dbReference type="InterPro" id="IPR039793">
    <property type="entry name" value="UROS/Hem4"/>
</dbReference>
<evidence type="ECO:0000259" key="11">
    <source>
        <dbReference type="Pfam" id="PF02602"/>
    </source>
</evidence>
<evidence type="ECO:0000256" key="9">
    <source>
        <dbReference type="RuleBase" id="RU366031"/>
    </source>
</evidence>
<gene>
    <name evidence="12" type="ORF">M1843_15250</name>
</gene>
<dbReference type="CDD" id="cd06578">
    <property type="entry name" value="HemD"/>
    <property type="match status" value="1"/>
</dbReference>
<comment type="pathway">
    <text evidence="1 9">Porphyrin-containing compound metabolism; protoporphyrin-IX biosynthesis; coproporphyrinogen-III from 5-aminolevulinate: step 3/4.</text>
</comment>
<evidence type="ECO:0000256" key="2">
    <source>
        <dbReference type="ARBA" id="ARBA00008133"/>
    </source>
</evidence>